<evidence type="ECO:0000256" key="2">
    <source>
        <dbReference type="ARBA" id="ARBA00022741"/>
    </source>
</evidence>
<dbReference type="PANTHER" id="PTHR42939">
    <property type="entry name" value="ABC TRANSPORTER ATP-BINDING PROTEIN ALBC-RELATED"/>
    <property type="match status" value="1"/>
</dbReference>
<dbReference type="PROSITE" id="PS50893">
    <property type="entry name" value="ABC_TRANSPORTER_2"/>
    <property type="match status" value="1"/>
</dbReference>
<dbReference type="CDD" id="cd03230">
    <property type="entry name" value="ABC_DR_subfamily_A"/>
    <property type="match status" value="1"/>
</dbReference>
<evidence type="ECO:0000256" key="3">
    <source>
        <dbReference type="ARBA" id="ARBA00022840"/>
    </source>
</evidence>
<keyword evidence="6" id="KW-1185">Reference proteome</keyword>
<dbReference type="OrthoDB" id="9804819at2"/>
<dbReference type="RefSeq" id="WP_072854774.1">
    <property type="nucleotide sequence ID" value="NZ_FQVI01000044.1"/>
</dbReference>
<evidence type="ECO:0000313" key="5">
    <source>
        <dbReference type="EMBL" id="SHF57221.1"/>
    </source>
</evidence>
<dbReference type="GO" id="GO:0016887">
    <property type="term" value="F:ATP hydrolysis activity"/>
    <property type="evidence" value="ECO:0007669"/>
    <property type="project" value="InterPro"/>
</dbReference>
<dbReference type="InterPro" id="IPR051782">
    <property type="entry name" value="ABC_Transporter_VariousFunc"/>
</dbReference>
<sequence>METAIRLENVVKKYPKFTLDHINLELPKGCIMGLVGENGAGKTTLIKCILGLISLSDGRIYRDEKVISKKEIEWKNDVGVVMSGSSFPGNLNAKQINKIMENIYSRWDKNIFYDYLKQFHIDENKFTKDYSTGMAMKLQIAVAFSHNAKLLLLDEATSGLDPVVRDEILEILQNFIQDEECTVLFSSHITSDLEKVADYITFLHKGKLIFSENKDELLYNYGVVRCSKEDYKRIDPEHVVGLRKNQFGYEVMVDNRIDISRQNRDWVVDSTTLEEIILFQIKGDVL</sequence>
<feature type="domain" description="ABC transporter" evidence="4">
    <location>
        <begin position="5"/>
        <end position="230"/>
    </location>
</feature>
<dbReference type="InterPro" id="IPR027417">
    <property type="entry name" value="P-loop_NTPase"/>
</dbReference>
<dbReference type="STRING" id="1122155.SAMN02745158_04260"/>
<dbReference type="SMART" id="SM00382">
    <property type="entry name" value="AAA"/>
    <property type="match status" value="1"/>
</dbReference>
<dbReference type="EMBL" id="FQVI01000044">
    <property type="protein sequence ID" value="SHF57221.1"/>
    <property type="molecule type" value="Genomic_DNA"/>
</dbReference>
<organism evidence="5 6">
    <name type="scientific">Lactonifactor longoviformis DSM 17459</name>
    <dbReference type="NCBI Taxonomy" id="1122155"/>
    <lineage>
        <taxon>Bacteria</taxon>
        <taxon>Bacillati</taxon>
        <taxon>Bacillota</taxon>
        <taxon>Clostridia</taxon>
        <taxon>Eubacteriales</taxon>
        <taxon>Clostridiaceae</taxon>
        <taxon>Lactonifactor</taxon>
    </lineage>
</organism>
<keyword evidence="2" id="KW-0547">Nucleotide-binding</keyword>
<evidence type="ECO:0000256" key="1">
    <source>
        <dbReference type="ARBA" id="ARBA00022448"/>
    </source>
</evidence>
<dbReference type="AlphaFoldDB" id="A0A1M5CR52"/>
<dbReference type="GO" id="GO:0005524">
    <property type="term" value="F:ATP binding"/>
    <property type="evidence" value="ECO:0007669"/>
    <property type="project" value="UniProtKB-KW"/>
</dbReference>
<dbReference type="InterPro" id="IPR003439">
    <property type="entry name" value="ABC_transporter-like_ATP-bd"/>
</dbReference>
<evidence type="ECO:0000313" key="6">
    <source>
        <dbReference type="Proteomes" id="UP000184245"/>
    </source>
</evidence>
<accession>A0A1M5CR52</accession>
<dbReference type="PANTHER" id="PTHR42939:SF3">
    <property type="entry name" value="ABC TRANSPORTER ATP-BINDING COMPONENT"/>
    <property type="match status" value="1"/>
</dbReference>
<keyword evidence="3 5" id="KW-0067">ATP-binding</keyword>
<dbReference type="Gene3D" id="3.40.50.300">
    <property type="entry name" value="P-loop containing nucleotide triphosphate hydrolases"/>
    <property type="match status" value="1"/>
</dbReference>
<reference evidence="5 6" key="1">
    <citation type="submission" date="2016-11" db="EMBL/GenBank/DDBJ databases">
        <authorList>
            <person name="Jaros S."/>
            <person name="Januszkiewicz K."/>
            <person name="Wedrychowicz H."/>
        </authorList>
    </citation>
    <scope>NUCLEOTIDE SEQUENCE [LARGE SCALE GENOMIC DNA]</scope>
    <source>
        <strain evidence="5 6">DSM 17459</strain>
    </source>
</reference>
<name>A0A1M5CR52_9CLOT</name>
<protein>
    <submittedName>
        <fullName evidence="5">ABC-2 type transport system ATP-binding protein</fullName>
    </submittedName>
</protein>
<dbReference type="Proteomes" id="UP000184245">
    <property type="component" value="Unassembled WGS sequence"/>
</dbReference>
<gene>
    <name evidence="5" type="ORF">SAMN02745158_04260</name>
</gene>
<dbReference type="InterPro" id="IPR003593">
    <property type="entry name" value="AAA+_ATPase"/>
</dbReference>
<dbReference type="SUPFAM" id="SSF52540">
    <property type="entry name" value="P-loop containing nucleoside triphosphate hydrolases"/>
    <property type="match status" value="1"/>
</dbReference>
<evidence type="ECO:0000259" key="4">
    <source>
        <dbReference type="PROSITE" id="PS50893"/>
    </source>
</evidence>
<dbReference type="Pfam" id="PF00005">
    <property type="entry name" value="ABC_tran"/>
    <property type="match status" value="1"/>
</dbReference>
<proteinExistence type="predicted"/>
<keyword evidence="1" id="KW-0813">Transport</keyword>